<evidence type="ECO:0000313" key="2">
    <source>
        <dbReference type="EMBL" id="KAF4314531.1"/>
    </source>
</evidence>
<feature type="region of interest" description="Disordered" evidence="1">
    <location>
        <begin position="1"/>
        <end position="105"/>
    </location>
</feature>
<dbReference type="OrthoDB" id="10633637at2759"/>
<proteinExistence type="predicted"/>
<dbReference type="Proteomes" id="UP000572817">
    <property type="component" value="Unassembled WGS sequence"/>
</dbReference>
<reference evidence="2" key="1">
    <citation type="submission" date="2020-04" db="EMBL/GenBank/DDBJ databases">
        <title>Genome Assembly and Annotation of Botryosphaeria dothidea sdau 11-99, a Latent Pathogen of Apple Fruit Ring Rot in China.</title>
        <authorList>
            <person name="Yu C."/>
            <person name="Diao Y."/>
            <person name="Lu Q."/>
            <person name="Zhao J."/>
            <person name="Cui S."/>
            <person name="Peng C."/>
            <person name="He B."/>
            <person name="Liu H."/>
        </authorList>
    </citation>
    <scope>NUCLEOTIDE SEQUENCE [LARGE SCALE GENOMIC DNA]</scope>
    <source>
        <strain evidence="2">Sdau11-99</strain>
    </source>
</reference>
<feature type="compositionally biased region" description="Polar residues" evidence="1">
    <location>
        <begin position="92"/>
        <end position="104"/>
    </location>
</feature>
<feature type="compositionally biased region" description="Basic and acidic residues" evidence="1">
    <location>
        <begin position="54"/>
        <end position="70"/>
    </location>
</feature>
<protein>
    <submittedName>
        <fullName evidence="2">Uncharacterized protein</fullName>
    </submittedName>
</protein>
<gene>
    <name evidence="2" type="ORF">GTA08_BOTSDO00355</name>
</gene>
<dbReference type="EMBL" id="WWBZ02000001">
    <property type="protein sequence ID" value="KAF4314531.1"/>
    <property type="molecule type" value="Genomic_DNA"/>
</dbReference>
<name>A0A8H4ND02_9PEZI</name>
<evidence type="ECO:0000256" key="1">
    <source>
        <dbReference type="SAM" id="MobiDB-lite"/>
    </source>
</evidence>
<dbReference type="AlphaFoldDB" id="A0A8H4ND02"/>
<evidence type="ECO:0000313" key="3">
    <source>
        <dbReference type="Proteomes" id="UP000572817"/>
    </source>
</evidence>
<comment type="caution">
    <text evidence="2">The sequence shown here is derived from an EMBL/GenBank/DDBJ whole genome shotgun (WGS) entry which is preliminary data.</text>
</comment>
<organism evidence="2 3">
    <name type="scientific">Botryosphaeria dothidea</name>
    <dbReference type="NCBI Taxonomy" id="55169"/>
    <lineage>
        <taxon>Eukaryota</taxon>
        <taxon>Fungi</taxon>
        <taxon>Dikarya</taxon>
        <taxon>Ascomycota</taxon>
        <taxon>Pezizomycotina</taxon>
        <taxon>Dothideomycetes</taxon>
        <taxon>Dothideomycetes incertae sedis</taxon>
        <taxon>Botryosphaeriales</taxon>
        <taxon>Botryosphaeriaceae</taxon>
        <taxon>Botryosphaeria</taxon>
    </lineage>
</organism>
<keyword evidence="3" id="KW-1185">Reference proteome</keyword>
<sequence length="181" mass="20324">MAPTVKLWHNGKINGRTPSPEDLERFRRQNSSTERMDNTYKEECVTSDGSVPRSESKTPQKNKPKGEKSPGGRKNAKPQGISKNPQKKNKENTSANGTASSATCIQKHVPPEVLAFLNEEEQAAAIMGSLKYGYGPWCLPADFDQRRLDRYQDYIDGEETEDEGPAKQKQRWREVVGISNN</sequence>
<accession>A0A8H4ND02</accession>
<feature type="region of interest" description="Disordered" evidence="1">
    <location>
        <begin position="157"/>
        <end position="181"/>
    </location>
</feature>
<feature type="compositionally biased region" description="Basic and acidic residues" evidence="1">
    <location>
        <begin position="34"/>
        <end position="44"/>
    </location>
</feature>